<evidence type="ECO:0000256" key="8">
    <source>
        <dbReference type="SAM" id="Phobius"/>
    </source>
</evidence>
<feature type="transmembrane region" description="Helical" evidence="8">
    <location>
        <begin position="317"/>
        <end position="334"/>
    </location>
</feature>
<evidence type="ECO:0000256" key="2">
    <source>
        <dbReference type="ARBA" id="ARBA00007935"/>
    </source>
</evidence>
<dbReference type="SUPFAM" id="SSF81345">
    <property type="entry name" value="ABC transporter involved in vitamin B12 uptake, BtuC"/>
    <property type="match status" value="1"/>
</dbReference>
<feature type="transmembrane region" description="Helical" evidence="8">
    <location>
        <begin position="201"/>
        <end position="221"/>
    </location>
</feature>
<comment type="subcellular location">
    <subcellularLocation>
        <location evidence="1">Cell membrane</location>
        <topology evidence="1">Multi-pass membrane protein</topology>
    </subcellularLocation>
</comment>
<evidence type="ECO:0000313" key="9">
    <source>
        <dbReference type="EMBL" id="OES44100.1"/>
    </source>
</evidence>
<evidence type="ECO:0000313" key="10">
    <source>
        <dbReference type="Proteomes" id="UP000095658"/>
    </source>
</evidence>
<dbReference type="FunFam" id="1.10.3470.10:FF:000001">
    <property type="entry name" value="Vitamin B12 ABC transporter permease BtuC"/>
    <property type="match status" value="1"/>
</dbReference>
<keyword evidence="5 8" id="KW-0812">Transmembrane</keyword>
<feature type="transmembrane region" description="Helical" evidence="8">
    <location>
        <begin position="159"/>
        <end position="181"/>
    </location>
</feature>
<comment type="similarity">
    <text evidence="2">Belongs to the binding-protein-dependent transport system permease family. FecCD subfamily.</text>
</comment>
<comment type="caution">
    <text evidence="9">The sequence shown here is derived from an EMBL/GenBank/DDBJ whole genome shotgun (WGS) entry which is preliminary data.</text>
</comment>
<dbReference type="Pfam" id="PF01032">
    <property type="entry name" value="FecCD"/>
    <property type="match status" value="1"/>
</dbReference>
<feature type="transmembrane region" description="Helical" evidence="8">
    <location>
        <begin position="126"/>
        <end position="147"/>
    </location>
</feature>
<reference evidence="9 10" key="1">
    <citation type="submission" date="2016-06" db="EMBL/GenBank/DDBJ databases">
        <title>Domibacillus iocasae genome sequencing.</title>
        <authorList>
            <person name="Verma A."/>
            <person name="Pal Y."/>
            <person name="Ojha A.K."/>
            <person name="Krishnamurthi S."/>
        </authorList>
    </citation>
    <scope>NUCLEOTIDE SEQUENCE [LARGE SCALE GENOMIC DNA]</scope>
    <source>
        <strain evidence="9 10">DSM 29979</strain>
    </source>
</reference>
<dbReference type="GO" id="GO:0022857">
    <property type="term" value="F:transmembrane transporter activity"/>
    <property type="evidence" value="ECO:0007669"/>
    <property type="project" value="InterPro"/>
</dbReference>
<evidence type="ECO:0000256" key="4">
    <source>
        <dbReference type="ARBA" id="ARBA00022475"/>
    </source>
</evidence>
<keyword evidence="6 8" id="KW-1133">Transmembrane helix</keyword>
<dbReference type="EMBL" id="MAMP01000022">
    <property type="protein sequence ID" value="OES44100.1"/>
    <property type="molecule type" value="Genomic_DNA"/>
</dbReference>
<evidence type="ECO:0000256" key="7">
    <source>
        <dbReference type="ARBA" id="ARBA00023136"/>
    </source>
</evidence>
<name>A0A1E7DLZ2_9BACI</name>
<proteinExistence type="inferred from homology"/>
<keyword evidence="4" id="KW-1003">Cell membrane</keyword>
<dbReference type="AlphaFoldDB" id="A0A1E7DLZ2"/>
<protein>
    <submittedName>
        <fullName evidence="9">Ferrichrome ABC transporter permease</fullName>
    </submittedName>
</protein>
<dbReference type="Proteomes" id="UP000095658">
    <property type="component" value="Unassembled WGS sequence"/>
</dbReference>
<dbReference type="InterPro" id="IPR000522">
    <property type="entry name" value="ABC_transptr_permease_BtuC"/>
</dbReference>
<organism evidence="9 10">
    <name type="scientific">Domibacillus iocasae</name>
    <dbReference type="NCBI Taxonomy" id="1714016"/>
    <lineage>
        <taxon>Bacteria</taxon>
        <taxon>Bacillati</taxon>
        <taxon>Bacillota</taxon>
        <taxon>Bacilli</taxon>
        <taxon>Bacillales</taxon>
        <taxon>Bacillaceae</taxon>
        <taxon>Domibacillus</taxon>
    </lineage>
</organism>
<dbReference type="STRING" id="1714016.BA724_07330"/>
<dbReference type="InterPro" id="IPR037294">
    <property type="entry name" value="ABC_BtuC-like"/>
</dbReference>
<feature type="transmembrane region" description="Helical" evidence="8">
    <location>
        <begin position="242"/>
        <end position="267"/>
    </location>
</feature>
<dbReference type="GO" id="GO:0005886">
    <property type="term" value="C:plasma membrane"/>
    <property type="evidence" value="ECO:0007669"/>
    <property type="project" value="UniProtKB-SubCell"/>
</dbReference>
<dbReference type="CDD" id="cd06550">
    <property type="entry name" value="TM_ABC_iron-siderophores_like"/>
    <property type="match status" value="1"/>
</dbReference>
<evidence type="ECO:0000256" key="1">
    <source>
        <dbReference type="ARBA" id="ARBA00004651"/>
    </source>
</evidence>
<accession>A0A1E7DLZ2</accession>
<dbReference type="PANTHER" id="PTHR30472:SF58">
    <property type="entry name" value="IRON(3+)-HYDROXAMATE IMPORT SYSTEM PERMEASE PROTEIN FHUB"/>
    <property type="match status" value="1"/>
</dbReference>
<dbReference type="Gene3D" id="1.10.3470.10">
    <property type="entry name" value="ABC transporter involved in vitamin B12 uptake, BtuC"/>
    <property type="match status" value="1"/>
</dbReference>
<dbReference type="GO" id="GO:0033214">
    <property type="term" value="P:siderophore-iron import into cell"/>
    <property type="evidence" value="ECO:0007669"/>
    <property type="project" value="TreeGrafter"/>
</dbReference>
<gene>
    <name evidence="9" type="ORF">BA724_07330</name>
</gene>
<evidence type="ECO:0000256" key="6">
    <source>
        <dbReference type="ARBA" id="ARBA00022989"/>
    </source>
</evidence>
<dbReference type="OrthoDB" id="9811721at2"/>
<evidence type="ECO:0000256" key="3">
    <source>
        <dbReference type="ARBA" id="ARBA00022448"/>
    </source>
</evidence>
<feature type="transmembrane region" description="Helical" evidence="8">
    <location>
        <begin position="101"/>
        <end position="120"/>
    </location>
</feature>
<dbReference type="RefSeq" id="WP_069938706.1">
    <property type="nucleotide sequence ID" value="NZ_MAMP01000022.1"/>
</dbReference>
<dbReference type="PANTHER" id="PTHR30472">
    <property type="entry name" value="FERRIC ENTEROBACTIN TRANSPORT SYSTEM PERMEASE PROTEIN"/>
    <property type="match status" value="1"/>
</dbReference>
<keyword evidence="7 8" id="KW-0472">Membrane</keyword>
<keyword evidence="10" id="KW-1185">Reference proteome</keyword>
<evidence type="ECO:0000256" key="5">
    <source>
        <dbReference type="ARBA" id="ARBA00022692"/>
    </source>
</evidence>
<sequence length="342" mass="35704">MNNIKESAITSRPKTGVFVILAGFVGLLFSLALSVSVGAADLTLKTVWEAIFSYNPSREADQIIMGIRLPREVGAALTGAAFATAGAIMQGITRNPLAEPGLLGLNAGASFGLACLLAFFTNTTYIMAILFSFLGASLGAILLFGLASLKKGGFSPLRIVLAGASISALLIALSEGVAIMFKLSQDLAFWMAGGVSGTSWSQLQVMAPIVGIGLLTAIFFSRSLTILSFGDEMAKGLGQRTTLIKVILILVVLVLAGAAVSVAGPIMFVGLMTPHIVRALVGTDYRWIIPGSALAGGILLVLADTTARMINPPFETPVGAVISIIGVPFFLYLIRKRGRLTQ</sequence>
<keyword evidence="3" id="KW-0813">Transport</keyword>